<dbReference type="PANTHER" id="PTHR11124">
    <property type="entry name" value="VACUOLAR SORTING PROTEIN VPS29"/>
    <property type="match status" value="1"/>
</dbReference>
<dbReference type="SUPFAM" id="SSF56300">
    <property type="entry name" value="Metallo-dependent phosphatases"/>
    <property type="match status" value="1"/>
</dbReference>
<dbReference type="Pfam" id="PF12850">
    <property type="entry name" value="Metallophos_2"/>
    <property type="match status" value="1"/>
</dbReference>
<dbReference type="InterPro" id="IPR000979">
    <property type="entry name" value="Phosphodiesterase_MJ0936/Vps29"/>
</dbReference>
<evidence type="ECO:0000313" key="4">
    <source>
        <dbReference type="EMBL" id="VDN47379.1"/>
    </source>
</evidence>
<evidence type="ECO:0000259" key="3">
    <source>
        <dbReference type="Pfam" id="PF12850"/>
    </source>
</evidence>
<dbReference type="InterPro" id="IPR041802">
    <property type="entry name" value="MPP_YfcE"/>
</dbReference>
<dbReference type="Proteomes" id="UP000279029">
    <property type="component" value="Chromosome"/>
</dbReference>
<protein>
    <recommendedName>
        <fullName evidence="2">Phosphoesterase</fullName>
        <ecNumber evidence="2">3.1.4.-</ecNumber>
    </recommendedName>
</protein>
<dbReference type="EC" id="3.1.4.-" evidence="2"/>
<evidence type="ECO:0000256" key="1">
    <source>
        <dbReference type="ARBA" id="ARBA00008950"/>
    </source>
</evidence>
<evidence type="ECO:0000313" key="5">
    <source>
        <dbReference type="Proteomes" id="UP000279029"/>
    </source>
</evidence>
<dbReference type="InterPro" id="IPR029052">
    <property type="entry name" value="Metallo-depent_PP-like"/>
</dbReference>
<dbReference type="EMBL" id="LR130778">
    <property type="protein sequence ID" value="VDN47379.1"/>
    <property type="molecule type" value="Genomic_DNA"/>
</dbReference>
<evidence type="ECO:0000256" key="2">
    <source>
        <dbReference type="RuleBase" id="RU362039"/>
    </source>
</evidence>
<comment type="cofactor">
    <cofactor evidence="2">
        <name>a divalent metal cation</name>
        <dbReference type="ChEBI" id="CHEBI:60240"/>
    </cofactor>
</comment>
<dbReference type="GO" id="GO:0046872">
    <property type="term" value="F:metal ion binding"/>
    <property type="evidence" value="ECO:0007669"/>
    <property type="project" value="UniProtKB-KW"/>
</dbReference>
<dbReference type="CDD" id="cd00841">
    <property type="entry name" value="MPP_YfcE"/>
    <property type="match status" value="1"/>
</dbReference>
<name>A0A3P7S414_9FIRM</name>
<dbReference type="NCBIfam" id="TIGR00040">
    <property type="entry name" value="yfcE"/>
    <property type="match status" value="1"/>
</dbReference>
<feature type="domain" description="Calcineurin-like phosphoesterase" evidence="3">
    <location>
        <begin position="1"/>
        <end position="147"/>
    </location>
</feature>
<sequence>MRILVISDTHKRIKHVMDLMEGDHRFDRIFHLGDLVRDAHDIESLFDIPIDYVAGNCDWGEINVPTEKVVFIQGKKILLTHGHHYYVKHGTNMLKALAKKENYDIILYGHTHMAHEEYEGKCLILNPGSISSPRDGVASFGVLNIDEDGKIHTNIARIS</sequence>
<dbReference type="OrthoDB" id="9800565at2"/>
<dbReference type="KEGG" id="cbar:PATL70BA_1494"/>
<dbReference type="RefSeq" id="WP_125136697.1">
    <property type="nucleotide sequence ID" value="NZ_LR130778.1"/>
</dbReference>
<proteinExistence type="inferred from homology"/>
<dbReference type="GO" id="GO:0016787">
    <property type="term" value="F:hydrolase activity"/>
    <property type="evidence" value="ECO:0007669"/>
    <property type="project" value="UniProtKB-UniRule"/>
</dbReference>
<dbReference type="InterPro" id="IPR024654">
    <property type="entry name" value="Calcineurin-like_PHP_lpxH"/>
</dbReference>
<gene>
    <name evidence="4" type="ORF">PATL70BA_1494</name>
</gene>
<keyword evidence="4" id="KW-0378">Hydrolase</keyword>
<keyword evidence="5" id="KW-1185">Reference proteome</keyword>
<comment type="similarity">
    <text evidence="1 2">Belongs to the metallophosphoesterase superfamily. YfcE family.</text>
</comment>
<reference evidence="4 5" key="1">
    <citation type="submission" date="2018-09" db="EMBL/GenBank/DDBJ databases">
        <authorList>
            <person name="Postec A."/>
        </authorList>
    </citation>
    <scope>NUCLEOTIDE SEQUENCE [LARGE SCALE GENOMIC DNA]</scope>
    <source>
        <strain evidence="4">70B-A</strain>
    </source>
</reference>
<dbReference type="AlphaFoldDB" id="A0A3P7S414"/>
<accession>A0A3P7S414</accession>
<dbReference type="Gene3D" id="3.60.21.10">
    <property type="match status" value="1"/>
</dbReference>
<organism evidence="4 5">
    <name type="scientific">Petrocella atlantisensis</name>
    <dbReference type="NCBI Taxonomy" id="2173034"/>
    <lineage>
        <taxon>Bacteria</taxon>
        <taxon>Bacillati</taxon>
        <taxon>Bacillota</taxon>
        <taxon>Clostridia</taxon>
        <taxon>Lachnospirales</taxon>
        <taxon>Vallitaleaceae</taxon>
        <taxon>Petrocella</taxon>
    </lineage>
</organism>
<keyword evidence="2" id="KW-0479">Metal-binding</keyword>